<dbReference type="InterPro" id="IPR002347">
    <property type="entry name" value="SDR_fam"/>
</dbReference>
<dbReference type="Proteomes" id="UP001595548">
    <property type="component" value="Unassembled WGS sequence"/>
</dbReference>
<name>A0ABV7HP36_9GAMM</name>
<dbReference type="PANTHER" id="PTHR43544">
    <property type="entry name" value="SHORT-CHAIN DEHYDROGENASE/REDUCTASE"/>
    <property type="match status" value="1"/>
</dbReference>
<evidence type="ECO:0000313" key="2">
    <source>
        <dbReference type="Proteomes" id="UP001595548"/>
    </source>
</evidence>
<evidence type="ECO:0000313" key="1">
    <source>
        <dbReference type="EMBL" id="MFC3155492.1"/>
    </source>
</evidence>
<sequence>MSLVVITGANRGIGLGLTRQYLDAGNAVIASHRPGSISDELAALRAAHPMLTLLPLDLACDQSIAEFTGTLSAHSIALLINNAGTTNHAEFGKWTRRHFIDSYTTNAAGPALLIQALDKQLRAGAKVVQLSSGLASLNENINPTGPFEEYAMSKAALNVLTRRLAVKLADRSIVVTAISPGWVQTAMGGPDAPTSIETASHEIQQSITALSMQHSGTFLESNLTPIAW</sequence>
<gene>
    <name evidence="1" type="ORF">ACFOEB_09810</name>
</gene>
<dbReference type="SUPFAM" id="SSF51735">
    <property type="entry name" value="NAD(P)-binding Rossmann-fold domains"/>
    <property type="match status" value="1"/>
</dbReference>
<dbReference type="RefSeq" id="WP_382416215.1">
    <property type="nucleotide sequence ID" value="NZ_AP031500.1"/>
</dbReference>
<accession>A0ABV7HP36</accession>
<dbReference type="InterPro" id="IPR036291">
    <property type="entry name" value="NAD(P)-bd_dom_sf"/>
</dbReference>
<dbReference type="Pfam" id="PF00106">
    <property type="entry name" value="adh_short"/>
    <property type="match status" value="1"/>
</dbReference>
<proteinExistence type="predicted"/>
<dbReference type="PANTHER" id="PTHR43544:SF35">
    <property type="entry name" value="C-FACTOR-RELATED"/>
    <property type="match status" value="1"/>
</dbReference>
<comment type="caution">
    <text evidence="1">The sequence shown here is derived from an EMBL/GenBank/DDBJ whole genome shotgun (WGS) entry which is preliminary data.</text>
</comment>
<dbReference type="PRINTS" id="PR00081">
    <property type="entry name" value="GDHRDH"/>
</dbReference>
<dbReference type="Gene3D" id="3.40.50.720">
    <property type="entry name" value="NAD(P)-binding Rossmann-like Domain"/>
    <property type="match status" value="1"/>
</dbReference>
<reference evidence="2" key="1">
    <citation type="journal article" date="2019" name="Int. J. Syst. Evol. Microbiol.">
        <title>The Global Catalogue of Microorganisms (GCM) 10K type strain sequencing project: providing services to taxonomists for standard genome sequencing and annotation.</title>
        <authorList>
            <consortium name="The Broad Institute Genomics Platform"/>
            <consortium name="The Broad Institute Genome Sequencing Center for Infectious Disease"/>
            <person name="Wu L."/>
            <person name="Ma J."/>
        </authorList>
    </citation>
    <scope>NUCLEOTIDE SEQUENCE [LARGE SCALE GENOMIC DNA]</scope>
    <source>
        <strain evidence="2">KCTC 52141</strain>
    </source>
</reference>
<keyword evidence="2" id="KW-1185">Reference proteome</keyword>
<dbReference type="InterPro" id="IPR051468">
    <property type="entry name" value="Fungal_SecMetab_SDRs"/>
</dbReference>
<dbReference type="EMBL" id="JBHRTL010000006">
    <property type="protein sequence ID" value="MFC3155492.1"/>
    <property type="molecule type" value="Genomic_DNA"/>
</dbReference>
<organism evidence="1 2">
    <name type="scientific">Gilvimarinus japonicus</name>
    <dbReference type="NCBI Taxonomy" id="1796469"/>
    <lineage>
        <taxon>Bacteria</taxon>
        <taxon>Pseudomonadati</taxon>
        <taxon>Pseudomonadota</taxon>
        <taxon>Gammaproteobacteria</taxon>
        <taxon>Cellvibrionales</taxon>
        <taxon>Cellvibrionaceae</taxon>
        <taxon>Gilvimarinus</taxon>
    </lineage>
</organism>
<protein>
    <submittedName>
        <fullName evidence="1">SDR family NAD(P)-dependent oxidoreductase</fullName>
    </submittedName>
</protein>